<evidence type="ECO:0000313" key="1">
    <source>
        <dbReference type="EMBL" id="KAG0667783.1"/>
    </source>
</evidence>
<gene>
    <name evidence="1" type="ORF">C6P45_005369</name>
</gene>
<dbReference type="AlphaFoldDB" id="A0A9P6W9E6"/>
<dbReference type="PANTHER" id="PTHR31531:SF2">
    <property type="entry name" value="E3 UBIQUITIN-PROTEIN LIGASE E3D"/>
    <property type="match status" value="1"/>
</dbReference>
<dbReference type="OrthoDB" id="386949at2759"/>
<evidence type="ECO:0008006" key="3">
    <source>
        <dbReference type="Google" id="ProtNLM"/>
    </source>
</evidence>
<organism evidence="1 2">
    <name type="scientific">Maudiozyma exigua</name>
    <name type="common">Yeast</name>
    <name type="synonym">Kazachstania exigua</name>
    <dbReference type="NCBI Taxonomy" id="34358"/>
    <lineage>
        <taxon>Eukaryota</taxon>
        <taxon>Fungi</taxon>
        <taxon>Dikarya</taxon>
        <taxon>Ascomycota</taxon>
        <taxon>Saccharomycotina</taxon>
        <taxon>Saccharomycetes</taxon>
        <taxon>Saccharomycetales</taxon>
        <taxon>Saccharomycetaceae</taxon>
        <taxon>Maudiozyma</taxon>
    </lineage>
</organism>
<name>A0A9P6W9E6_MAUEX</name>
<dbReference type="GO" id="GO:0051865">
    <property type="term" value="P:protein autoubiquitination"/>
    <property type="evidence" value="ECO:0007669"/>
    <property type="project" value="TreeGrafter"/>
</dbReference>
<keyword evidence="2" id="KW-1185">Reference proteome</keyword>
<dbReference type="Pfam" id="PF09814">
    <property type="entry name" value="HECT_2"/>
    <property type="match status" value="1"/>
</dbReference>
<sequence length="374" mass="43180">MKTFIEYLSRIQCLLVIIENVQYVKLLQTTSDTITIKFQDFSSDGIPCNEQEANLKLPGTYSLTDENIDFQPYKDNSFQLRLKATCNASENLQTGILAVNRGGFYDGIPEKWCRKDLSMYDVFQFNCSNCKQKIFDKSDYPKLSDMPSEHWEELMDYWHCHKPHIDDDGTHNIYSTKYNNKLKPTSSELLLGGPYILCLSQLADRTNKTVYIEGNLVKCSGCHYELGTLTSDNLIKLNKWNLILETDSTQVTFDPIDEILMSLVIFSVEQSGRYTLVHHGTERILLWLFNTGLSVTVDNSYSLNNSMKVLYTTDEGVIEVTMKKHNVDEITTQRLPFTRCISELQLINDKLPSSLQRFENCKLDLFIYRVILHK</sequence>
<evidence type="ECO:0000313" key="2">
    <source>
        <dbReference type="Proteomes" id="UP000750334"/>
    </source>
</evidence>
<dbReference type="Proteomes" id="UP000750334">
    <property type="component" value="Unassembled WGS sequence"/>
</dbReference>
<protein>
    <recommendedName>
        <fullName evidence="3">Ubiquitin-conjugating enzyme E2C-binding protein</fullName>
    </recommendedName>
</protein>
<dbReference type="GO" id="GO:0043161">
    <property type="term" value="P:proteasome-mediated ubiquitin-dependent protein catabolic process"/>
    <property type="evidence" value="ECO:0007669"/>
    <property type="project" value="TreeGrafter"/>
</dbReference>
<accession>A0A9P6W9E6</accession>
<dbReference type="GO" id="GO:0061630">
    <property type="term" value="F:ubiquitin protein ligase activity"/>
    <property type="evidence" value="ECO:0007669"/>
    <property type="project" value="TreeGrafter"/>
</dbReference>
<proteinExistence type="predicted"/>
<dbReference type="GO" id="GO:0006513">
    <property type="term" value="P:protein monoubiquitination"/>
    <property type="evidence" value="ECO:0007669"/>
    <property type="project" value="TreeGrafter"/>
</dbReference>
<comment type="caution">
    <text evidence="1">The sequence shown here is derived from an EMBL/GenBank/DDBJ whole genome shotgun (WGS) entry which is preliminary data.</text>
</comment>
<dbReference type="GO" id="GO:0005634">
    <property type="term" value="C:nucleus"/>
    <property type="evidence" value="ECO:0007669"/>
    <property type="project" value="TreeGrafter"/>
</dbReference>
<dbReference type="GO" id="GO:0031624">
    <property type="term" value="F:ubiquitin conjugating enzyme binding"/>
    <property type="evidence" value="ECO:0007669"/>
    <property type="project" value="TreeGrafter"/>
</dbReference>
<dbReference type="GO" id="GO:0000209">
    <property type="term" value="P:protein polyubiquitination"/>
    <property type="evidence" value="ECO:0007669"/>
    <property type="project" value="TreeGrafter"/>
</dbReference>
<dbReference type="EMBL" id="PUHR01000092">
    <property type="protein sequence ID" value="KAG0667783.1"/>
    <property type="molecule type" value="Genomic_DNA"/>
</dbReference>
<dbReference type="GO" id="GO:0030332">
    <property type="term" value="F:cyclin binding"/>
    <property type="evidence" value="ECO:0007669"/>
    <property type="project" value="TreeGrafter"/>
</dbReference>
<dbReference type="GO" id="GO:0000151">
    <property type="term" value="C:ubiquitin ligase complex"/>
    <property type="evidence" value="ECO:0007669"/>
    <property type="project" value="TreeGrafter"/>
</dbReference>
<dbReference type="InterPro" id="IPR019193">
    <property type="entry name" value="UBQ-conj_enz_E2-bd_prot"/>
</dbReference>
<reference evidence="1 2" key="1">
    <citation type="submission" date="2020-11" db="EMBL/GenBank/DDBJ databases">
        <title>Kefir isolates.</title>
        <authorList>
            <person name="Marcisauskas S."/>
            <person name="Kim Y."/>
            <person name="Blasche S."/>
        </authorList>
    </citation>
    <scope>NUCLEOTIDE SEQUENCE [LARGE SCALE GENOMIC DNA]</scope>
    <source>
        <strain evidence="1 2">OG2</strain>
    </source>
</reference>
<dbReference type="PANTHER" id="PTHR31531">
    <property type="entry name" value="E3 UBIQUITIN-PROTEIN LIGASE E3D FAMILY MEMBER"/>
    <property type="match status" value="1"/>
</dbReference>
<dbReference type="GO" id="GO:0005829">
    <property type="term" value="C:cytosol"/>
    <property type="evidence" value="ECO:0007669"/>
    <property type="project" value="TreeGrafter"/>
</dbReference>